<keyword evidence="1" id="KW-0472">Membrane</keyword>
<accession>A0ABP1PMN6</accession>
<dbReference type="EMBL" id="CAXLJM020000004">
    <property type="protein sequence ID" value="CAL8070189.1"/>
    <property type="molecule type" value="Genomic_DNA"/>
</dbReference>
<evidence type="ECO:0000256" key="1">
    <source>
        <dbReference type="SAM" id="Phobius"/>
    </source>
</evidence>
<evidence type="ECO:0000313" key="2">
    <source>
        <dbReference type="EMBL" id="CAL8070189.1"/>
    </source>
</evidence>
<name>A0ABP1PMN6_9HEXA</name>
<comment type="caution">
    <text evidence="2">The sequence shown here is derived from an EMBL/GenBank/DDBJ whole genome shotgun (WGS) entry which is preliminary data.</text>
</comment>
<dbReference type="Proteomes" id="UP001642540">
    <property type="component" value="Unassembled WGS sequence"/>
</dbReference>
<protein>
    <submittedName>
        <fullName evidence="2">Uncharacterized protein</fullName>
    </submittedName>
</protein>
<keyword evidence="1" id="KW-0812">Transmembrane</keyword>
<feature type="transmembrane region" description="Helical" evidence="1">
    <location>
        <begin position="56"/>
        <end position="77"/>
    </location>
</feature>
<organism evidence="2 3">
    <name type="scientific">Orchesella dallaii</name>
    <dbReference type="NCBI Taxonomy" id="48710"/>
    <lineage>
        <taxon>Eukaryota</taxon>
        <taxon>Metazoa</taxon>
        <taxon>Ecdysozoa</taxon>
        <taxon>Arthropoda</taxon>
        <taxon>Hexapoda</taxon>
        <taxon>Collembola</taxon>
        <taxon>Entomobryomorpha</taxon>
        <taxon>Entomobryoidea</taxon>
        <taxon>Orchesellidae</taxon>
        <taxon>Orchesellinae</taxon>
        <taxon>Orchesella</taxon>
    </lineage>
</organism>
<gene>
    <name evidence="2" type="ORF">ODALV1_LOCUS1120</name>
</gene>
<sequence>MGYVNPIEYKELCLNGLPLFLDIVKGAFCACLLLQIIFAFLLYFVGYAKKNTSICWLWVLISANTLIISIILFVSSLCETPLQGTPTDPYFWRFQRMVCGRHPTYGLSVAVYELYLFFGIWVVVEHINSIKREAVPATATVMPMPPPQETPSEV</sequence>
<keyword evidence="3" id="KW-1185">Reference proteome</keyword>
<feature type="transmembrane region" description="Helical" evidence="1">
    <location>
        <begin position="105"/>
        <end position="124"/>
    </location>
</feature>
<evidence type="ECO:0000313" key="3">
    <source>
        <dbReference type="Proteomes" id="UP001642540"/>
    </source>
</evidence>
<reference evidence="2 3" key="1">
    <citation type="submission" date="2024-08" db="EMBL/GenBank/DDBJ databases">
        <authorList>
            <person name="Cucini C."/>
            <person name="Frati F."/>
        </authorList>
    </citation>
    <scope>NUCLEOTIDE SEQUENCE [LARGE SCALE GENOMIC DNA]</scope>
</reference>
<feature type="transmembrane region" description="Helical" evidence="1">
    <location>
        <begin position="23"/>
        <end position="44"/>
    </location>
</feature>
<proteinExistence type="predicted"/>
<keyword evidence="1" id="KW-1133">Transmembrane helix</keyword>